<dbReference type="Proteomes" id="UP000292564">
    <property type="component" value="Unassembled WGS sequence"/>
</dbReference>
<protein>
    <submittedName>
        <fullName evidence="3">Uncharacterized protein</fullName>
    </submittedName>
</protein>
<dbReference type="AlphaFoldDB" id="A0A4Q7ZG76"/>
<evidence type="ECO:0000256" key="2">
    <source>
        <dbReference type="SAM" id="Phobius"/>
    </source>
</evidence>
<feature type="region of interest" description="Disordered" evidence="1">
    <location>
        <begin position="55"/>
        <end position="76"/>
    </location>
</feature>
<keyword evidence="4" id="KW-1185">Reference proteome</keyword>
<keyword evidence="2" id="KW-1133">Transmembrane helix</keyword>
<sequence>MDAPGGYGSAGASGGPGGFGSAGASGGPGGFGLAGGKDGSSTYGLAGSNDGPGLYGGPGAAAETAGPGGGFRLPGQRSADERYGIAAADPVTSTGGHPRPVAEPALEPLRMPVRGPEFPPVRSTGGLGAADEPASLAPSLGGTPDAGERTGVIPSLGASAGARMGADPVYRTRRPVSAVVVGLVTLVLMVPVVRLLAHATFAEEVSAGSVVPAVLLTLGLPLTGLGLFALAGGGRPENRDAWLRPPVVYLPVGLLLVFAAALAAA</sequence>
<feature type="transmembrane region" description="Helical" evidence="2">
    <location>
        <begin position="209"/>
        <end position="230"/>
    </location>
</feature>
<dbReference type="EMBL" id="SHKY01000001">
    <property type="protein sequence ID" value="RZU49738.1"/>
    <property type="molecule type" value="Genomic_DNA"/>
</dbReference>
<gene>
    <name evidence="3" type="ORF">EV385_1491</name>
</gene>
<proteinExistence type="predicted"/>
<evidence type="ECO:0000256" key="1">
    <source>
        <dbReference type="SAM" id="MobiDB-lite"/>
    </source>
</evidence>
<keyword evidence="2" id="KW-0812">Transmembrane</keyword>
<evidence type="ECO:0000313" key="4">
    <source>
        <dbReference type="Proteomes" id="UP000292564"/>
    </source>
</evidence>
<evidence type="ECO:0000313" key="3">
    <source>
        <dbReference type="EMBL" id="RZU49738.1"/>
    </source>
</evidence>
<comment type="caution">
    <text evidence="3">The sequence shown here is derived from an EMBL/GenBank/DDBJ whole genome shotgun (WGS) entry which is preliminary data.</text>
</comment>
<feature type="transmembrane region" description="Helical" evidence="2">
    <location>
        <begin position="242"/>
        <end position="264"/>
    </location>
</feature>
<reference evidence="3 4" key="1">
    <citation type="submission" date="2019-02" db="EMBL/GenBank/DDBJ databases">
        <title>Sequencing the genomes of 1000 actinobacteria strains.</title>
        <authorList>
            <person name="Klenk H.-P."/>
        </authorList>
    </citation>
    <scope>NUCLEOTIDE SEQUENCE [LARGE SCALE GENOMIC DNA]</scope>
    <source>
        <strain evidence="3 4">DSM 45162</strain>
    </source>
</reference>
<keyword evidence="2" id="KW-0472">Membrane</keyword>
<feature type="region of interest" description="Disordered" evidence="1">
    <location>
        <begin position="88"/>
        <end position="150"/>
    </location>
</feature>
<feature type="transmembrane region" description="Helical" evidence="2">
    <location>
        <begin position="176"/>
        <end position="197"/>
    </location>
</feature>
<accession>A0A4Q7ZG76</accession>
<organism evidence="3 4">
    <name type="scientific">Krasilnikovia cinnamomea</name>
    <dbReference type="NCBI Taxonomy" id="349313"/>
    <lineage>
        <taxon>Bacteria</taxon>
        <taxon>Bacillati</taxon>
        <taxon>Actinomycetota</taxon>
        <taxon>Actinomycetes</taxon>
        <taxon>Micromonosporales</taxon>
        <taxon>Micromonosporaceae</taxon>
        <taxon>Krasilnikovia</taxon>
    </lineage>
</organism>
<name>A0A4Q7ZG76_9ACTN</name>